<dbReference type="Gene3D" id="3.30.1520.10">
    <property type="entry name" value="Phox-like domain"/>
    <property type="match status" value="1"/>
</dbReference>
<evidence type="ECO:0000313" key="14">
    <source>
        <dbReference type="Proteomes" id="UP001150538"/>
    </source>
</evidence>
<evidence type="ECO:0000256" key="5">
    <source>
        <dbReference type="ARBA" id="ARBA00022448"/>
    </source>
</evidence>
<evidence type="ECO:0000256" key="9">
    <source>
        <dbReference type="ARBA" id="ARBA00023034"/>
    </source>
</evidence>
<evidence type="ECO:0000259" key="12">
    <source>
        <dbReference type="PROSITE" id="PS50195"/>
    </source>
</evidence>
<evidence type="ECO:0000256" key="10">
    <source>
        <dbReference type="ARBA" id="ARBA00023136"/>
    </source>
</evidence>
<feature type="compositionally biased region" description="Basic and acidic residues" evidence="11">
    <location>
        <begin position="739"/>
        <end position="757"/>
    </location>
</feature>
<reference evidence="13" key="1">
    <citation type="submission" date="2022-07" db="EMBL/GenBank/DDBJ databases">
        <title>Phylogenomic reconstructions and comparative analyses of Kickxellomycotina fungi.</title>
        <authorList>
            <person name="Reynolds N.K."/>
            <person name="Stajich J.E."/>
            <person name="Barry K."/>
            <person name="Grigoriev I.V."/>
            <person name="Crous P."/>
            <person name="Smith M.E."/>
        </authorList>
    </citation>
    <scope>NUCLEOTIDE SEQUENCE</scope>
    <source>
        <strain evidence="13">NBRC 100468</strain>
    </source>
</reference>
<evidence type="ECO:0000313" key="13">
    <source>
        <dbReference type="EMBL" id="KAJ1914621.1"/>
    </source>
</evidence>
<organism evidence="13 14">
    <name type="scientific">Mycoemilia scoparia</name>
    <dbReference type="NCBI Taxonomy" id="417184"/>
    <lineage>
        <taxon>Eukaryota</taxon>
        <taxon>Fungi</taxon>
        <taxon>Fungi incertae sedis</taxon>
        <taxon>Zoopagomycota</taxon>
        <taxon>Kickxellomycotina</taxon>
        <taxon>Kickxellomycetes</taxon>
        <taxon>Kickxellales</taxon>
        <taxon>Kickxellaceae</taxon>
        <taxon>Mycoemilia</taxon>
    </lineage>
</organism>
<keyword evidence="8" id="KW-0653">Protein transport</keyword>
<dbReference type="Pfam" id="PF00787">
    <property type="entry name" value="PX"/>
    <property type="match status" value="1"/>
</dbReference>
<dbReference type="EMBL" id="JANBPU010000188">
    <property type="protein sequence ID" value="KAJ1914621.1"/>
    <property type="molecule type" value="Genomic_DNA"/>
</dbReference>
<evidence type="ECO:0000256" key="8">
    <source>
        <dbReference type="ARBA" id="ARBA00022927"/>
    </source>
</evidence>
<accession>A0A9W7ZQQ5</accession>
<proteinExistence type="inferred from homology"/>
<keyword evidence="9" id="KW-0333">Golgi apparatus</keyword>
<feature type="domain" description="PX" evidence="12">
    <location>
        <begin position="286"/>
        <end position="403"/>
    </location>
</feature>
<feature type="compositionally biased region" description="Basic residues" evidence="11">
    <location>
        <begin position="140"/>
        <end position="151"/>
    </location>
</feature>
<dbReference type="GO" id="GO:0015031">
    <property type="term" value="P:protein transport"/>
    <property type="evidence" value="ECO:0007669"/>
    <property type="project" value="UniProtKB-KW"/>
</dbReference>
<feature type="compositionally biased region" description="Low complexity" evidence="11">
    <location>
        <begin position="203"/>
        <end position="218"/>
    </location>
</feature>
<gene>
    <name evidence="13" type="primary">vps5</name>
    <name evidence="13" type="ORF">H4219_004707</name>
</gene>
<dbReference type="InterPro" id="IPR015404">
    <property type="entry name" value="Vps5_C"/>
</dbReference>
<comment type="subcellular location">
    <subcellularLocation>
        <location evidence="2">Cytoplasm</location>
    </subcellularLocation>
    <subcellularLocation>
        <location evidence="3">Golgi apparatus</location>
    </subcellularLocation>
    <subcellularLocation>
        <location evidence="1">Membrane</location>
        <topology evidence="1">Peripheral membrane protein</topology>
        <orientation evidence="1">Cytoplasmic side</orientation>
    </subcellularLocation>
</comment>
<name>A0A9W7ZQQ5_9FUNG</name>
<keyword evidence="5" id="KW-0813">Transport</keyword>
<evidence type="ECO:0000256" key="7">
    <source>
        <dbReference type="ARBA" id="ARBA00022553"/>
    </source>
</evidence>
<keyword evidence="6" id="KW-0963">Cytoplasm</keyword>
<dbReference type="Gene3D" id="1.20.1270.60">
    <property type="entry name" value="Arfaptin homology (AH) domain/BAR domain"/>
    <property type="match status" value="1"/>
</dbReference>
<feature type="compositionally biased region" description="Polar residues" evidence="11">
    <location>
        <begin position="120"/>
        <end position="137"/>
    </location>
</feature>
<dbReference type="AlphaFoldDB" id="A0A9W7ZQQ5"/>
<feature type="region of interest" description="Disordered" evidence="11">
    <location>
        <begin position="728"/>
        <end position="757"/>
    </location>
</feature>
<dbReference type="SUPFAM" id="SSF103657">
    <property type="entry name" value="BAR/IMD domain-like"/>
    <property type="match status" value="1"/>
</dbReference>
<evidence type="ECO:0000256" key="2">
    <source>
        <dbReference type="ARBA" id="ARBA00004496"/>
    </source>
</evidence>
<dbReference type="InterPro" id="IPR001683">
    <property type="entry name" value="PX_dom"/>
</dbReference>
<dbReference type="Proteomes" id="UP001150538">
    <property type="component" value="Unassembled WGS sequence"/>
</dbReference>
<dbReference type="GO" id="GO:0045053">
    <property type="term" value="P:protein retention in Golgi apparatus"/>
    <property type="evidence" value="ECO:0007669"/>
    <property type="project" value="TreeGrafter"/>
</dbReference>
<dbReference type="GO" id="GO:0005829">
    <property type="term" value="C:cytosol"/>
    <property type="evidence" value="ECO:0007669"/>
    <property type="project" value="GOC"/>
</dbReference>
<feature type="compositionally biased region" description="Basic and acidic residues" evidence="11">
    <location>
        <begin position="105"/>
        <end position="119"/>
    </location>
</feature>
<dbReference type="FunFam" id="1.20.1270.60:FF:000022">
    <property type="entry name" value="Sorting nexin 3 protein"/>
    <property type="match status" value="1"/>
</dbReference>
<dbReference type="InterPro" id="IPR027267">
    <property type="entry name" value="AH/BAR_dom_sf"/>
</dbReference>
<keyword evidence="7" id="KW-0597">Phosphoprotein</keyword>
<dbReference type="SMART" id="SM00312">
    <property type="entry name" value="PX"/>
    <property type="match status" value="1"/>
</dbReference>
<evidence type="ECO:0000256" key="3">
    <source>
        <dbReference type="ARBA" id="ARBA00004555"/>
    </source>
</evidence>
<evidence type="ECO:0000256" key="11">
    <source>
        <dbReference type="SAM" id="MobiDB-lite"/>
    </source>
</evidence>
<dbReference type="SUPFAM" id="SSF64268">
    <property type="entry name" value="PX domain"/>
    <property type="match status" value="1"/>
</dbReference>
<dbReference type="GO" id="GO:0042147">
    <property type="term" value="P:retrograde transport, endosome to Golgi"/>
    <property type="evidence" value="ECO:0007669"/>
    <property type="project" value="TreeGrafter"/>
</dbReference>
<evidence type="ECO:0000256" key="4">
    <source>
        <dbReference type="ARBA" id="ARBA00010883"/>
    </source>
</evidence>
<dbReference type="GO" id="GO:0005794">
    <property type="term" value="C:Golgi apparatus"/>
    <property type="evidence" value="ECO:0007669"/>
    <property type="project" value="UniProtKB-SubCell"/>
</dbReference>
<keyword evidence="10" id="KW-0472">Membrane</keyword>
<protein>
    <submittedName>
        <fullName evidence="13">Vacuolar protein sorting-associated protein vps5</fullName>
    </submittedName>
</protein>
<sequence>MNSEHGFGPFGEDDSFNSKSEVATRSLLASLMLDDEPIDPFAESSPWGDIQDATVATQNETEMRTTDIPHEDIEATDKARPWDEGAVSKPSVKNEAEATQLPTTDIRKERDAYQKDKADSSTANSPDQKANLATSPSKPLPRRRMVPRKHGAISERTRAAMNATAQKSGTAFVDPLTSAIKEAESQDATNTQPTYSGEILTKGSSSASGAGRSSLSPGHSVDTSTGNSNSSNATPRPDSYSGYISTSPISRAPSTLMSDSERSLLASRKHQALAQKEAEPENESIPEFEITILDPLKVGDALKSHIVYKIVTRTESGILDEYETSVRRRYKDFEWLYHNLTFNHSGVIVPPIPEKQSLGRFDENFIEQRRIGLQSCLRRMVSHPRLYKDPDLILFLQSQGFGTDSRNSSEAKRQKYGALYINHNPKSSSVSTSGSGSSATIRAATGSVGLGLASLFGEAFSKQPKAKDTWFQGKMADINTFESQLRHLLKALESMAKQRRELAIGYSELGQSLLKVAENEINQGLSQSLTSMGSIQQHLKVIQEKQCEKDISTFLITIEEYIRLCQSAKQAFNSRNKLYSRWQSSLLELTRKRKQMEQLVARPSQNTSDLAAQLRSEIGQIEGQTERDRNQFDDTTKLLHKELNRFDMARATDIKKTIEAYLEGMIETQEQIVALWDSYLNGLLHTEASYDPLGPRTDQSIVNTLTAGQSAFSQQAIIADNTSYKGIQIRPPTSSSLHTESKDTKPDKIKDVENPWD</sequence>
<comment type="caution">
    <text evidence="13">The sequence shown here is derived from an EMBL/GenBank/DDBJ whole genome shotgun (WGS) entry which is preliminary data.</text>
</comment>
<dbReference type="OrthoDB" id="271164at2759"/>
<keyword evidence="14" id="KW-1185">Reference proteome</keyword>
<feature type="compositionally biased region" description="Polar residues" evidence="11">
    <location>
        <begin position="186"/>
        <end position="195"/>
    </location>
</feature>
<evidence type="ECO:0000256" key="1">
    <source>
        <dbReference type="ARBA" id="ARBA00004287"/>
    </source>
</evidence>
<dbReference type="GO" id="GO:0005768">
    <property type="term" value="C:endosome"/>
    <property type="evidence" value="ECO:0007669"/>
    <property type="project" value="TreeGrafter"/>
</dbReference>
<dbReference type="PANTHER" id="PTHR10555:SF170">
    <property type="entry name" value="FI18122P1"/>
    <property type="match status" value="1"/>
</dbReference>
<feature type="compositionally biased region" description="Polar residues" evidence="11">
    <location>
        <begin position="728"/>
        <end position="738"/>
    </location>
</feature>
<dbReference type="Pfam" id="PF09325">
    <property type="entry name" value="Vps5"/>
    <property type="match status" value="1"/>
</dbReference>
<dbReference type="PANTHER" id="PTHR10555">
    <property type="entry name" value="SORTING NEXIN"/>
    <property type="match status" value="1"/>
</dbReference>
<comment type="similarity">
    <text evidence="4">Belongs to the sorting nexin family.</text>
</comment>
<dbReference type="GO" id="GO:0035091">
    <property type="term" value="F:phosphatidylinositol binding"/>
    <property type="evidence" value="ECO:0007669"/>
    <property type="project" value="InterPro"/>
</dbReference>
<feature type="compositionally biased region" description="Polar residues" evidence="11">
    <location>
        <begin position="242"/>
        <end position="258"/>
    </location>
</feature>
<dbReference type="GO" id="GO:0030904">
    <property type="term" value="C:retromer complex"/>
    <property type="evidence" value="ECO:0007669"/>
    <property type="project" value="UniProtKB-ARBA"/>
</dbReference>
<feature type="region of interest" description="Disordered" evidence="11">
    <location>
        <begin position="37"/>
        <end position="259"/>
    </location>
</feature>
<evidence type="ECO:0000256" key="6">
    <source>
        <dbReference type="ARBA" id="ARBA00022490"/>
    </source>
</evidence>
<dbReference type="InterPro" id="IPR036871">
    <property type="entry name" value="PX_dom_sf"/>
</dbReference>
<feature type="compositionally biased region" description="Basic and acidic residues" evidence="11">
    <location>
        <begin position="61"/>
        <end position="83"/>
    </location>
</feature>
<dbReference type="PROSITE" id="PS50195">
    <property type="entry name" value="PX"/>
    <property type="match status" value="1"/>
</dbReference>